<feature type="transmembrane region" description="Helical" evidence="10">
    <location>
        <begin position="115"/>
        <end position="134"/>
    </location>
</feature>
<evidence type="ECO:0000256" key="7">
    <source>
        <dbReference type="ARBA" id="ARBA00023136"/>
    </source>
</evidence>
<comment type="subunit">
    <text evidence="10">Probably interacts with PlsX.</text>
</comment>
<keyword evidence="2 10" id="KW-0444">Lipid biosynthesis</keyword>
<feature type="transmembrane region" description="Helical" evidence="10">
    <location>
        <begin position="85"/>
        <end position="103"/>
    </location>
</feature>
<evidence type="ECO:0000256" key="1">
    <source>
        <dbReference type="ARBA" id="ARBA00022475"/>
    </source>
</evidence>
<evidence type="ECO:0000256" key="8">
    <source>
        <dbReference type="ARBA" id="ARBA00023209"/>
    </source>
</evidence>
<dbReference type="NCBIfam" id="TIGR00023">
    <property type="entry name" value="glycerol-3-phosphate 1-O-acyltransferase PlsY"/>
    <property type="match status" value="1"/>
</dbReference>
<dbReference type="GO" id="GO:0043772">
    <property type="term" value="F:acyl-phosphate glycerol-3-phosphate acyltransferase activity"/>
    <property type="evidence" value="ECO:0007669"/>
    <property type="project" value="UniProtKB-UniRule"/>
</dbReference>
<dbReference type="UniPathway" id="UPA00085"/>
<proteinExistence type="inferred from homology"/>
<dbReference type="EMBL" id="CP021425">
    <property type="protein sequence ID" value="ARU58604.1"/>
    <property type="molecule type" value="Genomic_DNA"/>
</dbReference>
<evidence type="ECO:0000256" key="2">
    <source>
        <dbReference type="ARBA" id="ARBA00022516"/>
    </source>
</evidence>
<comment type="catalytic activity">
    <reaction evidence="10">
        <text>an acyl phosphate + sn-glycerol 3-phosphate = a 1-acyl-sn-glycero-3-phosphate + phosphate</text>
        <dbReference type="Rhea" id="RHEA:34075"/>
        <dbReference type="ChEBI" id="CHEBI:43474"/>
        <dbReference type="ChEBI" id="CHEBI:57597"/>
        <dbReference type="ChEBI" id="CHEBI:57970"/>
        <dbReference type="ChEBI" id="CHEBI:59918"/>
        <dbReference type="EC" id="2.3.1.275"/>
    </reaction>
</comment>
<comment type="subcellular location">
    <subcellularLocation>
        <location evidence="10">Cell membrane</location>
        <topology evidence="10">Multi-pass membrane protein</topology>
    </subcellularLocation>
</comment>
<dbReference type="GO" id="GO:0005886">
    <property type="term" value="C:plasma membrane"/>
    <property type="evidence" value="ECO:0007669"/>
    <property type="project" value="UniProtKB-SubCell"/>
</dbReference>
<comment type="caution">
    <text evidence="10">Lacks conserved residue(s) required for the propagation of feature annotation.</text>
</comment>
<dbReference type="PANTHER" id="PTHR30309">
    <property type="entry name" value="INNER MEMBRANE PROTEIN YGIH"/>
    <property type="match status" value="1"/>
</dbReference>
<keyword evidence="6 10" id="KW-0443">Lipid metabolism</keyword>
<feature type="transmembrane region" description="Helical" evidence="10">
    <location>
        <begin position="154"/>
        <end position="176"/>
    </location>
</feature>
<name>A0A1Y0IGU9_9GAMM</name>
<dbReference type="PANTHER" id="PTHR30309:SF0">
    <property type="entry name" value="GLYCEROL-3-PHOSPHATE ACYLTRANSFERASE-RELATED"/>
    <property type="match status" value="1"/>
</dbReference>
<keyword evidence="4 10" id="KW-0812">Transmembrane</keyword>
<dbReference type="OrthoDB" id="9777124at2"/>
<comment type="similarity">
    <text evidence="10">Belongs to the PlsY family.</text>
</comment>
<keyword evidence="1 10" id="KW-1003">Cell membrane</keyword>
<keyword evidence="3 10" id="KW-0808">Transferase</keyword>
<reference evidence="11 12" key="1">
    <citation type="submission" date="2017-05" db="EMBL/GenBank/DDBJ databases">
        <title>Genomic insights into alkan degradation activity of Oleiphilus messinensis.</title>
        <authorList>
            <person name="Kozyavkin S.A."/>
            <person name="Slesarev A.I."/>
            <person name="Golyshin P.N."/>
            <person name="Korzhenkov A."/>
            <person name="Golyshina O.N."/>
            <person name="Toshchakov S.V."/>
        </authorList>
    </citation>
    <scope>NUCLEOTIDE SEQUENCE [LARGE SCALE GENOMIC DNA]</scope>
    <source>
        <strain evidence="11 12">ME102</strain>
    </source>
</reference>
<dbReference type="AlphaFoldDB" id="A0A1Y0IGU9"/>
<dbReference type="HAMAP" id="MF_01043">
    <property type="entry name" value="PlsY"/>
    <property type="match status" value="1"/>
</dbReference>
<dbReference type="Proteomes" id="UP000196027">
    <property type="component" value="Chromosome"/>
</dbReference>
<dbReference type="GO" id="GO:0008654">
    <property type="term" value="P:phospholipid biosynthetic process"/>
    <property type="evidence" value="ECO:0007669"/>
    <property type="project" value="UniProtKB-UniRule"/>
</dbReference>
<comment type="function">
    <text evidence="10">Catalyzes the transfer of an acyl group from acyl-phosphate (acyl-PO(4)) to glycerol-3-phosphate (G3P) to form lysophosphatidic acid (LPA). This enzyme utilizes acyl-phosphate as fatty acyl donor, but not acyl-CoA or acyl-ACP.</text>
</comment>
<evidence type="ECO:0000313" key="12">
    <source>
        <dbReference type="Proteomes" id="UP000196027"/>
    </source>
</evidence>
<accession>A0A1Y0IGU9</accession>
<keyword evidence="8 10" id="KW-0594">Phospholipid biosynthesis</keyword>
<keyword evidence="7 10" id="KW-0472">Membrane</keyword>
<protein>
    <recommendedName>
        <fullName evidence="10">Glycerol-3-phosphate acyltransferase</fullName>
    </recommendedName>
    <alternativeName>
        <fullName evidence="10">Acyl-PO4 G3P acyltransferase</fullName>
    </alternativeName>
    <alternativeName>
        <fullName evidence="10">Acyl-phosphate--glycerol-3-phosphate acyltransferase</fullName>
    </alternativeName>
    <alternativeName>
        <fullName evidence="10">G3P acyltransferase</fullName>
        <shortName evidence="10">GPAT</shortName>
        <ecNumber evidence="10">2.3.1.275</ecNumber>
    </alternativeName>
    <alternativeName>
        <fullName evidence="10">Lysophosphatidic acid synthase</fullName>
        <shortName evidence="10">LPA synthase</shortName>
    </alternativeName>
</protein>
<dbReference type="Pfam" id="PF02660">
    <property type="entry name" value="G3P_acyltransf"/>
    <property type="match status" value="1"/>
</dbReference>
<dbReference type="RefSeq" id="WP_087463364.1">
    <property type="nucleotide sequence ID" value="NZ_CP021425.1"/>
</dbReference>
<organism evidence="11 12">
    <name type="scientific">Oleiphilus messinensis</name>
    <dbReference type="NCBI Taxonomy" id="141451"/>
    <lineage>
        <taxon>Bacteria</taxon>
        <taxon>Pseudomonadati</taxon>
        <taxon>Pseudomonadota</taxon>
        <taxon>Gammaproteobacteria</taxon>
        <taxon>Oceanospirillales</taxon>
        <taxon>Oleiphilaceae</taxon>
        <taxon>Oleiphilus</taxon>
    </lineage>
</organism>
<keyword evidence="9 10" id="KW-1208">Phospholipid metabolism</keyword>
<dbReference type="EC" id="2.3.1.275" evidence="10"/>
<evidence type="ECO:0000313" key="11">
    <source>
        <dbReference type="EMBL" id="ARU58604.1"/>
    </source>
</evidence>
<gene>
    <name evidence="10" type="primary">plsY</name>
    <name evidence="11" type="ORF">OLMES_4608</name>
</gene>
<evidence type="ECO:0000256" key="5">
    <source>
        <dbReference type="ARBA" id="ARBA00022989"/>
    </source>
</evidence>
<keyword evidence="12" id="KW-1185">Reference proteome</keyword>
<evidence type="ECO:0000256" key="6">
    <source>
        <dbReference type="ARBA" id="ARBA00023098"/>
    </source>
</evidence>
<dbReference type="KEGG" id="ome:OLMES_4608"/>
<evidence type="ECO:0000256" key="4">
    <source>
        <dbReference type="ARBA" id="ARBA00022692"/>
    </source>
</evidence>
<keyword evidence="5 10" id="KW-1133">Transmembrane helix</keyword>
<evidence type="ECO:0000256" key="3">
    <source>
        <dbReference type="ARBA" id="ARBA00022679"/>
    </source>
</evidence>
<sequence>MISTIAIILCLIAYLLGSISGAILSCRLWHLPDPRTHGSKNPGATNIYRLGGVQPALFTLLCDALKGVIPVWLAALLSAPPLEQGMVGMFAILGHMLPIFHGFRGGKGVATTLGVGLVIAPATSLILIIVWGSILKMSHTSSIASLTSAFIAPVLALVFNPDFTLVFLILSALIGVRHRDNLIRIVRRQEAKTRKQN</sequence>
<evidence type="ECO:0000256" key="9">
    <source>
        <dbReference type="ARBA" id="ARBA00023264"/>
    </source>
</evidence>
<dbReference type="SMART" id="SM01207">
    <property type="entry name" value="G3P_acyltransf"/>
    <property type="match status" value="1"/>
</dbReference>
<comment type="pathway">
    <text evidence="10">Lipid metabolism; phospholipid metabolism.</text>
</comment>
<dbReference type="InterPro" id="IPR003811">
    <property type="entry name" value="G3P_acylTferase_PlsY"/>
</dbReference>
<evidence type="ECO:0000256" key="10">
    <source>
        <dbReference type="HAMAP-Rule" id="MF_01043"/>
    </source>
</evidence>